<keyword evidence="3" id="KW-1185">Reference proteome</keyword>
<reference evidence="2 3" key="1">
    <citation type="submission" date="2020-08" db="EMBL/GenBank/DDBJ databases">
        <authorList>
            <person name="Mo P."/>
        </authorList>
    </citation>
    <scope>NUCLEOTIDE SEQUENCE [LARGE SCALE GENOMIC DNA]</scope>
    <source>
        <strain evidence="2 3">CGMCC 4.1532</strain>
    </source>
</reference>
<keyword evidence="1" id="KW-0812">Transmembrane</keyword>
<dbReference type="Proteomes" id="UP000515728">
    <property type="component" value="Chromosome"/>
</dbReference>
<evidence type="ECO:0008006" key="4">
    <source>
        <dbReference type="Google" id="ProtNLM"/>
    </source>
</evidence>
<accession>A0A7G7MM63</accession>
<protein>
    <recommendedName>
        <fullName evidence="4">Integral membrane protein</fullName>
    </recommendedName>
</protein>
<dbReference type="KEGG" id="ppel:H6H00_08130"/>
<keyword evidence="1" id="KW-0472">Membrane</keyword>
<sequence>MTTSTASTAPTTSDAPLRLALRIDATASGALGVLALAATPLLVDLLGPPAPVLVGVGAFFVVFAAGLLVLAARRRIPRPAARTVVVGNAAWVVASVLVAVLAGQVLTGLGVAVVLVQAGAVAVFAELQRRGLRRMG</sequence>
<feature type="transmembrane region" description="Helical" evidence="1">
    <location>
        <begin position="84"/>
        <end position="103"/>
    </location>
</feature>
<dbReference type="EMBL" id="CP060131">
    <property type="protein sequence ID" value="QNG53874.1"/>
    <property type="molecule type" value="Genomic_DNA"/>
</dbReference>
<evidence type="ECO:0000313" key="3">
    <source>
        <dbReference type="Proteomes" id="UP000515728"/>
    </source>
</evidence>
<name>A0A7G7MM63_9PSEU</name>
<feature type="transmembrane region" description="Helical" evidence="1">
    <location>
        <begin position="109"/>
        <end position="127"/>
    </location>
</feature>
<feature type="transmembrane region" description="Helical" evidence="1">
    <location>
        <begin position="49"/>
        <end position="72"/>
    </location>
</feature>
<evidence type="ECO:0000313" key="2">
    <source>
        <dbReference type="EMBL" id="QNG53874.1"/>
    </source>
</evidence>
<proteinExistence type="predicted"/>
<evidence type="ECO:0000256" key="1">
    <source>
        <dbReference type="SAM" id="Phobius"/>
    </source>
</evidence>
<keyword evidence="1" id="KW-1133">Transmembrane helix</keyword>
<dbReference type="RefSeq" id="WP_185720699.1">
    <property type="nucleotide sequence ID" value="NZ_BAAAWI010000001.1"/>
</dbReference>
<feature type="transmembrane region" description="Helical" evidence="1">
    <location>
        <begin position="21"/>
        <end position="43"/>
    </location>
</feature>
<organism evidence="2 3">
    <name type="scientific">Pseudonocardia petroleophila</name>
    <dbReference type="NCBI Taxonomy" id="37331"/>
    <lineage>
        <taxon>Bacteria</taxon>
        <taxon>Bacillati</taxon>
        <taxon>Actinomycetota</taxon>
        <taxon>Actinomycetes</taxon>
        <taxon>Pseudonocardiales</taxon>
        <taxon>Pseudonocardiaceae</taxon>
        <taxon>Pseudonocardia</taxon>
    </lineage>
</organism>
<dbReference type="AlphaFoldDB" id="A0A7G7MM63"/>
<gene>
    <name evidence="2" type="ORF">H6H00_08130</name>
</gene>